<feature type="transmembrane region" description="Helical" evidence="2">
    <location>
        <begin position="7"/>
        <end position="25"/>
    </location>
</feature>
<keyword evidence="2" id="KW-0812">Transmembrane</keyword>
<dbReference type="PANTHER" id="PTHR43649:SF27">
    <property type="entry name" value="EXTRACELLULAR SOLUTE-BINDING PROTEIN FAMILY 1"/>
    <property type="match status" value="1"/>
</dbReference>
<keyword evidence="2" id="KW-0472">Membrane</keyword>
<evidence type="ECO:0000313" key="3">
    <source>
        <dbReference type="EMBL" id="PWV92092.1"/>
    </source>
</evidence>
<dbReference type="Gene3D" id="3.40.190.10">
    <property type="entry name" value="Periplasmic binding protein-like II"/>
    <property type="match status" value="1"/>
</dbReference>
<organism evidence="3 4">
    <name type="scientific">Paenibacillus cellulosilyticus</name>
    <dbReference type="NCBI Taxonomy" id="375489"/>
    <lineage>
        <taxon>Bacteria</taxon>
        <taxon>Bacillati</taxon>
        <taxon>Bacillota</taxon>
        <taxon>Bacilli</taxon>
        <taxon>Bacillales</taxon>
        <taxon>Paenibacillaceae</taxon>
        <taxon>Paenibacillus</taxon>
    </lineage>
</organism>
<gene>
    <name evidence="3" type="ORF">DFQ01_13638</name>
</gene>
<sequence length="1009" mass="114199">MFRWLKKFKVTIVVIIALIGFFIWWNGTRGYDDQALAGLPDLSGIDESSVLEDGGSKLEASYQEYYDGLVKQDIKDAEDFSLTLNGADFSAISDKGSKKLDQLGDRQGSVVALEDEDSWVEYTFDIPADGFYQMSMDYYAMEGKRSSIVRSVQVDGSYPFYQSKKLEFQRMWEETGETWKDNQGNEFNPRREEVFGWQNRAFKDSEGKSYEPFRYYLTKGKHTIRIGNIREPGAIGAIYISAPEHIPTYADVQKQYADNGYKPVSNILIKVQAEEATLRSDPTLKRIEDREPDTEPFNKDAIALNSFGGASWRTGGQWAQWEVEVPESGLYEIGARYGQWFLNGIPVQRSITIDGKFPFKEMNEMTFPYKSEWQISKFGAEDDSDPYLFYLEKGKHTIRMEVQVGALGPLLESVTSTVRKMSLIGREVIQVTGTNPDVNGDWTLERNIVNLVPRLQLMAKHFDDVIQGLYALGVDKGSSEVSTLYEARDVLLSMANDTKSIPARMTQFTDLQSSLGTWVSGLTKQSMVLDYLIVKSPDQKWPRPAAGWLERTGTMAYDFFTSFTKDYSNVGNSYEGEQVLEVWIARGRDWVDIIKQMIDEDFTPNTGIKVNVNVIPANNSQVLLLANTSGIAPDVALGVDAEVPIDYAVRNGLVNLKDFSDYDDVAARFRSGALIPYQYNGGSYALPENQNFNMLFYRKDIMEQLGYSEEDIPDTWDEVMNMIPILQQNGMDFYYPHAPNNPALAINEFAPFLFQQNGEFYKDNGKKSNLDSPEALNAFKMWTGLFTNYKIQKQADFYNRFRSGEMPIGVADYSTYVLLSTAAPELTGWWGMKPMPGIKQADGQINRSTGGLAQTGIIFKSTDMKQESWDFLKWWTSAETQERFGSELESLLGVEARWNTANIEALKQMPWSTSDIDAIMEQWNWFKEREVVIGGYYTTRHIANIWNEVVLNGKITREAVEEGVRSINKELRKKREEFGLDESADDSSSSATSAASATTTDQGEGGDKP</sequence>
<feature type="compositionally biased region" description="Low complexity" evidence="1">
    <location>
        <begin position="986"/>
        <end position="1001"/>
    </location>
</feature>
<dbReference type="Gene3D" id="2.60.120.260">
    <property type="entry name" value="Galactose-binding domain-like"/>
    <property type="match status" value="2"/>
</dbReference>
<dbReference type="RefSeq" id="WP_174812535.1">
    <property type="nucleotide sequence ID" value="NZ_CP054612.1"/>
</dbReference>
<dbReference type="Pfam" id="PF01547">
    <property type="entry name" value="SBP_bac_1"/>
    <property type="match status" value="1"/>
</dbReference>
<dbReference type="SUPFAM" id="SSF53850">
    <property type="entry name" value="Periplasmic binding protein-like II"/>
    <property type="match status" value="1"/>
</dbReference>
<keyword evidence="4" id="KW-1185">Reference proteome</keyword>
<reference evidence="3 4" key="1">
    <citation type="submission" date="2018-05" db="EMBL/GenBank/DDBJ databases">
        <title>Genomic Encyclopedia of Type Strains, Phase III (KMG-III): the genomes of soil and plant-associated and newly described type strains.</title>
        <authorList>
            <person name="Whitman W."/>
        </authorList>
    </citation>
    <scope>NUCLEOTIDE SEQUENCE [LARGE SCALE GENOMIC DNA]</scope>
    <source>
        <strain evidence="3 4">CECT 5696</strain>
    </source>
</reference>
<proteinExistence type="predicted"/>
<feature type="region of interest" description="Disordered" evidence="1">
    <location>
        <begin position="977"/>
        <end position="1009"/>
    </location>
</feature>
<dbReference type="Proteomes" id="UP000246635">
    <property type="component" value="Unassembled WGS sequence"/>
</dbReference>
<comment type="caution">
    <text evidence="3">The sequence shown here is derived from an EMBL/GenBank/DDBJ whole genome shotgun (WGS) entry which is preliminary data.</text>
</comment>
<accession>A0A2V2YGT1</accession>
<keyword evidence="2" id="KW-1133">Transmembrane helix</keyword>
<evidence type="ECO:0000256" key="2">
    <source>
        <dbReference type="SAM" id="Phobius"/>
    </source>
</evidence>
<dbReference type="PANTHER" id="PTHR43649">
    <property type="entry name" value="ARABINOSE-BINDING PROTEIN-RELATED"/>
    <property type="match status" value="1"/>
</dbReference>
<evidence type="ECO:0000256" key="1">
    <source>
        <dbReference type="SAM" id="MobiDB-lite"/>
    </source>
</evidence>
<dbReference type="InterPro" id="IPR050490">
    <property type="entry name" value="Bact_solute-bd_prot1"/>
</dbReference>
<dbReference type="EMBL" id="QGTQ01000036">
    <property type="protein sequence ID" value="PWV92092.1"/>
    <property type="molecule type" value="Genomic_DNA"/>
</dbReference>
<dbReference type="AlphaFoldDB" id="A0A2V2YGT1"/>
<name>A0A2V2YGT1_9BACL</name>
<evidence type="ECO:0000313" key="4">
    <source>
        <dbReference type="Proteomes" id="UP000246635"/>
    </source>
</evidence>
<dbReference type="InterPro" id="IPR006059">
    <property type="entry name" value="SBP"/>
</dbReference>
<protein>
    <submittedName>
        <fullName evidence="3">ABC-type glycerol-3-phosphate transport system substrate-binding protein</fullName>
    </submittedName>
</protein>